<organism evidence="6 7">
    <name type="scientific">Hymenobacter algoricola</name>
    <dbReference type="NCBI Taxonomy" id="486267"/>
    <lineage>
        <taxon>Bacteria</taxon>
        <taxon>Pseudomonadati</taxon>
        <taxon>Bacteroidota</taxon>
        <taxon>Cytophagia</taxon>
        <taxon>Cytophagales</taxon>
        <taxon>Hymenobacteraceae</taxon>
        <taxon>Hymenobacter</taxon>
    </lineage>
</organism>
<evidence type="ECO:0000313" key="6">
    <source>
        <dbReference type="EMBL" id="GAA3943382.1"/>
    </source>
</evidence>
<dbReference type="Proteomes" id="UP001499909">
    <property type="component" value="Unassembled WGS sequence"/>
</dbReference>
<evidence type="ECO:0000256" key="2">
    <source>
        <dbReference type="ARBA" id="ARBA00022801"/>
    </source>
</evidence>
<sequence length="266" mass="29578">MHGFAGSRAGIKTILAVSPMSADGRHLTGDDALVFDGHANHPTPEGPRFYKRHGYYYIFAPAGGVATGWQPVLRAKSMYGPYEERIVLDQGKTAINGPHQGAWADTDTGEDWFLHFQDQGPYGRVVHLQPMSWKNDWPIIGEDPDGDGKGQPVLTHRKPAVKSKVPPLAMPPTSDEFSGSGLGLQWQWHANPQNYWAYLNSPQGYLRLYSVLLPENYRNLWQLPNLLLQKLPAETFTATTKLMFTSRVDGEKVGLMLMGLATPTFC</sequence>
<dbReference type="InterPro" id="IPR006710">
    <property type="entry name" value="Glyco_hydro_43"/>
</dbReference>
<dbReference type="PANTHER" id="PTHR42812:SF12">
    <property type="entry name" value="BETA-XYLOSIDASE-RELATED"/>
    <property type="match status" value="1"/>
</dbReference>
<comment type="caution">
    <text evidence="6">The sequence shown here is derived from an EMBL/GenBank/DDBJ whole genome shotgun (WGS) entry which is preliminary data.</text>
</comment>
<dbReference type="SUPFAM" id="SSF75005">
    <property type="entry name" value="Arabinanase/levansucrase/invertase"/>
    <property type="match status" value="1"/>
</dbReference>
<dbReference type="Gene3D" id="2.115.10.20">
    <property type="entry name" value="Glycosyl hydrolase domain, family 43"/>
    <property type="match status" value="1"/>
</dbReference>
<keyword evidence="7" id="KW-1185">Reference proteome</keyword>
<evidence type="ECO:0000259" key="5">
    <source>
        <dbReference type="Pfam" id="PF17851"/>
    </source>
</evidence>
<dbReference type="Gene3D" id="2.60.120.200">
    <property type="match status" value="1"/>
</dbReference>
<dbReference type="PANTHER" id="PTHR42812">
    <property type="entry name" value="BETA-XYLOSIDASE"/>
    <property type="match status" value="1"/>
</dbReference>
<evidence type="ECO:0000256" key="3">
    <source>
        <dbReference type="ARBA" id="ARBA00023295"/>
    </source>
</evidence>
<comment type="similarity">
    <text evidence="1 4">Belongs to the glycosyl hydrolase 43 family.</text>
</comment>
<dbReference type="InterPro" id="IPR051795">
    <property type="entry name" value="Glycosyl_Hydrlase_43"/>
</dbReference>
<evidence type="ECO:0000256" key="4">
    <source>
        <dbReference type="RuleBase" id="RU361187"/>
    </source>
</evidence>
<dbReference type="EMBL" id="BAABDH010000074">
    <property type="protein sequence ID" value="GAA3943382.1"/>
    <property type="molecule type" value="Genomic_DNA"/>
</dbReference>
<evidence type="ECO:0000313" key="7">
    <source>
        <dbReference type="Proteomes" id="UP001499909"/>
    </source>
</evidence>
<protein>
    <recommendedName>
        <fullName evidence="5">Beta-xylosidase C-terminal Concanavalin A-like domain-containing protein</fullName>
    </recommendedName>
</protein>
<dbReference type="InterPro" id="IPR041542">
    <property type="entry name" value="GH43_C2"/>
</dbReference>
<dbReference type="InterPro" id="IPR013320">
    <property type="entry name" value="ConA-like_dom_sf"/>
</dbReference>
<name>A0ABP7ND71_9BACT</name>
<evidence type="ECO:0000256" key="1">
    <source>
        <dbReference type="ARBA" id="ARBA00009865"/>
    </source>
</evidence>
<proteinExistence type="inferred from homology"/>
<feature type="domain" description="Beta-xylosidase C-terminal Concanavalin A-like" evidence="5">
    <location>
        <begin position="174"/>
        <end position="259"/>
    </location>
</feature>
<keyword evidence="2 4" id="KW-0378">Hydrolase</keyword>
<dbReference type="RefSeq" id="WP_345115041.1">
    <property type="nucleotide sequence ID" value="NZ_BAABDH010000074.1"/>
</dbReference>
<gene>
    <name evidence="6" type="ORF">GCM10022406_27740</name>
</gene>
<accession>A0ABP7ND71</accession>
<dbReference type="Pfam" id="PF17851">
    <property type="entry name" value="GH43_C2"/>
    <property type="match status" value="1"/>
</dbReference>
<reference evidence="7" key="1">
    <citation type="journal article" date="2019" name="Int. J. Syst. Evol. Microbiol.">
        <title>The Global Catalogue of Microorganisms (GCM) 10K type strain sequencing project: providing services to taxonomists for standard genome sequencing and annotation.</title>
        <authorList>
            <consortium name="The Broad Institute Genomics Platform"/>
            <consortium name="The Broad Institute Genome Sequencing Center for Infectious Disease"/>
            <person name="Wu L."/>
            <person name="Ma J."/>
        </authorList>
    </citation>
    <scope>NUCLEOTIDE SEQUENCE [LARGE SCALE GENOMIC DNA]</scope>
    <source>
        <strain evidence="7">JCM 17214</strain>
    </source>
</reference>
<keyword evidence="3 4" id="KW-0326">Glycosidase</keyword>
<dbReference type="SUPFAM" id="SSF49899">
    <property type="entry name" value="Concanavalin A-like lectins/glucanases"/>
    <property type="match status" value="1"/>
</dbReference>
<dbReference type="Pfam" id="PF04616">
    <property type="entry name" value="Glyco_hydro_43"/>
    <property type="match status" value="1"/>
</dbReference>
<dbReference type="InterPro" id="IPR023296">
    <property type="entry name" value="Glyco_hydro_beta-prop_sf"/>
</dbReference>